<dbReference type="Proteomes" id="UP001307849">
    <property type="component" value="Unassembled WGS sequence"/>
</dbReference>
<dbReference type="EMBL" id="JAVHJM010000006">
    <property type="protein sequence ID" value="KAK6513051.1"/>
    <property type="molecule type" value="Genomic_DNA"/>
</dbReference>
<dbReference type="AlphaFoldDB" id="A0AAN8N4J9"/>
<keyword evidence="1" id="KW-0732">Signal</keyword>
<evidence type="ECO:0000313" key="3">
    <source>
        <dbReference type="Proteomes" id="UP001307849"/>
    </source>
</evidence>
<comment type="caution">
    <text evidence="2">The sequence shown here is derived from an EMBL/GenBank/DDBJ whole genome shotgun (WGS) entry which is preliminary data.</text>
</comment>
<feature type="signal peptide" evidence="1">
    <location>
        <begin position="1"/>
        <end position="23"/>
    </location>
</feature>
<name>A0AAN8N4J9_9PEZI</name>
<sequence length="424" mass="46408">MLVSSRFNLLIVALIAFVSFVTARTVITSQTCATRYCASPPKKTYRTTKTIRKTVPYTKVRWKTVVKPRVTRTVTATKTVTSQRYFTVWKTFSTSTLANTIWIGTTTISRTVHETTTITTATITVPTFTSTITTPSITVPAPSGFVSIDEDPQNIGVTPDDDGPWWAGGKNRRDAQPDPAAAKGKYITAVTCTKILLTKTGTSDLWKTTTKAASTVTKTVLATKTILPPIITTTKTTTKVELITTSKYKVAFYSSFFTKTLTSYTAATTYLSTISTNLPAPTYYAACGDNNRAPNVGWWDVYHVTGGDAVAGETTKVIYSNGTSYNCCAACHTYNEGGATCVGSAWFTLTEFGEQPCQEPPVGSRPCPEFTSKCELVIVTPEEPVQCRSSPFKFTYARYAPQKIISNGPKCNRFAWYGFSEQPF</sequence>
<evidence type="ECO:0000256" key="1">
    <source>
        <dbReference type="SAM" id="SignalP"/>
    </source>
</evidence>
<evidence type="ECO:0000313" key="2">
    <source>
        <dbReference type="EMBL" id="KAK6513051.1"/>
    </source>
</evidence>
<keyword evidence="3" id="KW-1185">Reference proteome</keyword>
<reference evidence="2 3" key="1">
    <citation type="submission" date="2019-10" db="EMBL/GenBank/DDBJ databases">
        <authorList>
            <person name="Palmer J.M."/>
        </authorList>
    </citation>
    <scope>NUCLEOTIDE SEQUENCE [LARGE SCALE GENOMIC DNA]</scope>
    <source>
        <strain evidence="2 3">TWF506</strain>
    </source>
</reference>
<gene>
    <name evidence="2" type="ORF">TWF506_009214</name>
</gene>
<organism evidence="2 3">
    <name type="scientific">Arthrobotrys conoides</name>
    <dbReference type="NCBI Taxonomy" id="74498"/>
    <lineage>
        <taxon>Eukaryota</taxon>
        <taxon>Fungi</taxon>
        <taxon>Dikarya</taxon>
        <taxon>Ascomycota</taxon>
        <taxon>Pezizomycotina</taxon>
        <taxon>Orbiliomycetes</taxon>
        <taxon>Orbiliales</taxon>
        <taxon>Orbiliaceae</taxon>
        <taxon>Arthrobotrys</taxon>
    </lineage>
</organism>
<feature type="chain" id="PRO_5043051715" evidence="1">
    <location>
        <begin position="24"/>
        <end position="424"/>
    </location>
</feature>
<proteinExistence type="predicted"/>
<protein>
    <submittedName>
        <fullName evidence="2">Uncharacterized protein</fullName>
    </submittedName>
</protein>
<accession>A0AAN8N4J9</accession>